<feature type="domain" description="Cadherin" evidence="17">
    <location>
        <begin position="49"/>
        <end position="153"/>
    </location>
</feature>
<feature type="domain" description="EGF-like" evidence="16">
    <location>
        <begin position="1145"/>
        <end position="1181"/>
    </location>
</feature>
<evidence type="ECO:0000259" key="15">
    <source>
        <dbReference type="PROSITE" id="PS50025"/>
    </source>
</evidence>
<dbReference type="Proteomes" id="UP000440578">
    <property type="component" value="Unassembled WGS sequence"/>
</dbReference>
<keyword evidence="10 13" id="KW-1015">Disulfide bond</keyword>
<dbReference type="FunFam" id="2.10.25.10:FF:000173">
    <property type="entry name" value="Neurogenic locus notch protein 2"/>
    <property type="match status" value="1"/>
</dbReference>
<accession>A0A6A4VHZ1</accession>
<dbReference type="Pfam" id="PF24811">
    <property type="entry name" value="Ig_Shg"/>
    <property type="match status" value="1"/>
</dbReference>
<dbReference type="EMBL" id="VIIS01001923">
    <property type="protein sequence ID" value="KAF0290900.1"/>
    <property type="molecule type" value="Genomic_DNA"/>
</dbReference>
<dbReference type="PROSITE" id="PS00232">
    <property type="entry name" value="CADHERIN_1"/>
    <property type="match status" value="1"/>
</dbReference>
<feature type="domain" description="Laminin G" evidence="15">
    <location>
        <begin position="567"/>
        <end position="789"/>
    </location>
</feature>
<feature type="domain" description="Cadherin" evidence="17">
    <location>
        <begin position="153"/>
        <end position="276"/>
    </location>
</feature>
<dbReference type="InterPro" id="IPR020894">
    <property type="entry name" value="Cadherin_CS"/>
</dbReference>
<evidence type="ECO:0000256" key="9">
    <source>
        <dbReference type="ARBA" id="ARBA00023136"/>
    </source>
</evidence>
<dbReference type="AlphaFoldDB" id="A0A6A4VHZ1"/>
<feature type="domain" description="EGF-like" evidence="16">
    <location>
        <begin position="776"/>
        <end position="816"/>
    </location>
</feature>
<dbReference type="PROSITE" id="PS00022">
    <property type="entry name" value="EGF_1"/>
    <property type="match status" value="4"/>
</dbReference>
<dbReference type="CDD" id="cd11304">
    <property type="entry name" value="Cadherin_repeat"/>
    <property type="match status" value="2"/>
</dbReference>
<dbReference type="OrthoDB" id="6252479at2759"/>
<dbReference type="InterPro" id="IPR000742">
    <property type="entry name" value="EGF"/>
</dbReference>
<dbReference type="GO" id="GO:0001736">
    <property type="term" value="P:establishment of planar polarity"/>
    <property type="evidence" value="ECO:0007669"/>
    <property type="project" value="UniProtKB-ARBA"/>
</dbReference>
<organism evidence="18 19">
    <name type="scientific">Amphibalanus amphitrite</name>
    <name type="common">Striped barnacle</name>
    <name type="synonym">Balanus amphitrite</name>
    <dbReference type="NCBI Taxonomy" id="1232801"/>
    <lineage>
        <taxon>Eukaryota</taxon>
        <taxon>Metazoa</taxon>
        <taxon>Ecdysozoa</taxon>
        <taxon>Arthropoda</taxon>
        <taxon>Crustacea</taxon>
        <taxon>Multicrustacea</taxon>
        <taxon>Cirripedia</taxon>
        <taxon>Thoracica</taxon>
        <taxon>Thoracicalcarea</taxon>
        <taxon>Balanomorpha</taxon>
        <taxon>Balanoidea</taxon>
        <taxon>Balanidae</taxon>
        <taxon>Amphibalaninae</taxon>
        <taxon>Amphibalanus</taxon>
    </lineage>
</organism>
<dbReference type="Gene3D" id="2.60.120.200">
    <property type="match status" value="2"/>
</dbReference>
<name>A0A6A4VHZ1_AMPAM</name>
<dbReference type="Pfam" id="PF00028">
    <property type="entry name" value="Cadherin"/>
    <property type="match status" value="2"/>
</dbReference>
<feature type="domain" description="EGF-like" evidence="16">
    <location>
        <begin position="1053"/>
        <end position="1090"/>
    </location>
</feature>
<dbReference type="FunFam" id="2.60.40.60:FF:000128">
    <property type="entry name" value="neural-cadherin isoform X2"/>
    <property type="match status" value="1"/>
</dbReference>
<evidence type="ECO:0000256" key="12">
    <source>
        <dbReference type="PROSITE-ProRule" id="PRU00043"/>
    </source>
</evidence>
<comment type="caution">
    <text evidence="18">The sequence shown here is derived from an EMBL/GenBank/DDBJ whole genome shotgun (WGS) entry which is preliminary data.</text>
</comment>
<dbReference type="FunFam" id="2.10.25.10:FF:000066">
    <property type="entry name" value="FAT atypical cadherin 4"/>
    <property type="match status" value="1"/>
</dbReference>
<dbReference type="InterPro" id="IPR039808">
    <property type="entry name" value="Cadherin"/>
</dbReference>
<evidence type="ECO:0000256" key="11">
    <source>
        <dbReference type="ARBA" id="ARBA00023180"/>
    </source>
</evidence>
<dbReference type="InterPro" id="IPR001881">
    <property type="entry name" value="EGF-like_Ca-bd_dom"/>
</dbReference>
<dbReference type="SUPFAM" id="SSF49899">
    <property type="entry name" value="Concanavalin A-like lectins/glucanases"/>
    <property type="match status" value="2"/>
</dbReference>
<keyword evidence="3" id="KW-0812">Transmembrane</keyword>
<evidence type="ECO:0000256" key="4">
    <source>
        <dbReference type="ARBA" id="ARBA00022729"/>
    </source>
</evidence>
<dbReference type="FunFam" id="2.60.40.60:FF:000039">
    <property type="entry name" value="FAT atypical cadherin 3"/>
    <property type="match status" value="1"/>
</dbReference>
<dbReference type="SMART" id="SM00112">
    <property type="entry name" value="CA"/>
    <property type="match status" value="2"/>
</dbReference>
<protein>
    <submittedName>
        <fullName evidence="18">Neural-cadherin</fullName>
    </submittedName>
</protein>
<dbReference type="CDD" id="cd00054">
    <property type="entry name" value="EGF_CA"/>
    <property type="match status" value="3"/>
</dbReference>
<dbReference type="InterPro" id="IPR002126">
    <property type="entry name" value="Cadherin-like_dom"/>
</dbReference>
<dbReference type="Gene3D" id="2.60.40.60">
    <property type="entry name" value="Cadherins"/>
    <property type="match status" value="3"/>
</dbReference>
<evidence type="ECO:0000259" key="16">
    <source>
        <dbReference type="PROSITE" id="PS50026"/>
    </source>
</evidence>
<feature type="region of interest" description="Disordered" evidence="14">
    <location>
        <begin position="1"/>
        <end position="27"/>
    </location>
</feature>
<reference evidence="18 19" key="1">
    <citation type="submission" date="2019-07" db="EMBL/GenBank/DDBJ databases">
        <title>Draft genome assembly of a fouling barnacle, Amphibalanus amphitrite (Darwin, 1854): The first reference genome for Thecostraca.</title>
        <authorList>
            <person name="Kim W."/>
        </authorList>
    </citation>
    <scope>NUCLEOTIDE SEQUENCE [LARGE SCALE GENOMIC DNA]</scope>
    <source>
        <strain evidence="18">SNU_AA5</strain>
        <tissue evidence="18">Soma without cirri and trophi</tissue>
    </source>
</reference>
<evidence type="ECO:0000256" key="3">
    <source>
        <dbReference type="ARBA" id="ARBA00022692"/>
    </source>
</evidence>
<dbReference type="GO" id="GO:0045296">
    <property type="term" value="F:cadherin binding"/>
    <property type="evidence" value="ECO:0007669"/>
    <property type="project" value="TreeGrafter"/>
</dbReference>
<dbReference type="InterPro" id="IPR056370">
    <property type="entry name" value="Shg-like_Ig-like"/>
</dbReference>
<dbReference type="GO" id="GO:0005509">
    <property type="term" value="F:calcium ion binding"/>
    <property type="evidence" value="ECO:0007669"/>
    <property type="project" value="UniProtKB-UniRule"/>
</dbReference>
<feature type="domain" description="EGF-like" evidence="16">
    <location>
        <begin position="529"/>
        <end position="566"/>
    </location>
</feature>
<dbReference type="PROSITE" id="PS00010">
    <property type="entry name" value="ASX_HYDROXYL"/>
    <property type="match status" value="2"/>
</dbReference>
<feature type="disulfide bond" evidence="13">
    <location>
        <begin position="556"/>
        <end position="565"/>
    </location>
</feature>
<feature type="disulfide bond" evidence="13">
    <location>
        <begin position="806"/>
        <end position="815"/>
    </location>
</feature>
<dbReference type="GO" id="GO:0007163">
    <property type="term" value="P:establishment or maintenance of cell polarity"/>
    <property type="evidence" value="ECO:0007669"/>
    <property type="project" value="UniProtKB-ARBA"/>
</dbReference>
<dbReference type="GO" id="GO:0016342">
    <property type="term" value="C:catenin complex"/>
    <property type="evidence" value="ECO:0007669"/>
    <property type="project" value="TreeGrafter"/>
</dbReference>
<evidence type="ECO:0000256" key="1">
    <source>
        <dbReference type="ARBA" id="ARBA00004167"/>
    </source>
</evidence>
<dbReference type="FunFam" id="2.60.120.200:FF:000040">
    <property type="entry name" value="neural-cadherin isoform X1"/>
    <property type="match status" value="1"/>
</dbReference>
<keyword evidence="2 13" id="KW-0245">EGF-like domain</keyword>
<proteinExistence type="predicted"/>
<dbReference type="PROSITE" id="PS01187">
    <property type="entry name" value="EGF_CA"/>
    <property type="match status" value="2"/>
</dbReference>
<dbReference type="InterPro" id="IPR009030">
    <property type="entry name" value="Growth_fac_rcpt_cys_sf"/>
</dbReference>
<dbReference type="SUPFAM" id="SSF57184">
    <property type="entry name" value="Growth factor receptor domain"/>
    <property type="match status" value="1"/>
</dbReference>
<evidence type="ECO:0000259" key="17">
    <source>
        <dbReference type="PROSITE" id="PS50268"/>
    </source>
</evidence>
<dbReference type="GO" id="GO:0048513">
    <property type="term" value="P:animal organ development"/>
    <property type="evidence" value="ECO:0007669"/>
    <property type="project" value="UniProtKB-ARBA"/>
</dbReference>
<feature type="region of interest" description="Disordered" evidence="14">
    <location>
        <begin position="176"/>
        <end position="195"/>
    </location>
</feature>
<keyword evidence="4" id="KW-0732">Signal</keyword>
<keyword evidence="5" id="KW-0677">Repeat</keyword>
<evidence type="ECO:0000256" key="14">
    <source>
        <dbReference type="SAM" id="MobiDB-lite"/>
    </source>
</evidence>
<keyword evidence="9" id="KW-0472">Membrane</keyword>
<keyword evidence="8" id="KW-1133">Transmembrane helix</keyword>
<dbReference type="InterPro" id="IPR000152">
    <property type="entry name" value="EGF-type_Asp/Asn_hydroxyl_site"/>
</dbReference>
<keyword evidence="6 12" id="KW-0106">Calcium</keyword>
<feature type="disulfide bond" evidence="13">
    <location>
        <begin position="1171"/>
        <end position="1180"/>
    </location>
</feature>
<evidence type="ECO:0000256" key="10">
    <source>
        <dbReference type="ARBA" id="ARBA00023157"/>
    </source>
</evidence>
<dbReference type="GO" id="GO:0016477">
    <property type="term" value="P:cell migration"/>
    <property type="evidence" value="ECO:0007669"/>
    <property type="project" value="TreeGrafter"/>
</dbReference>
<dbReference type="PANTHER" id="PTHR24027">
    <property type="entry name" value="CADHERIN-23"/>
    <property type="match status" value="1"/>
</dbReference>
<dbReference type="SUPFAM" id="SSF49313">
    <property type="entry name" value="Cadherin-like"/>
    <property type="match status" value="3"/>
</dbReference>
<dbReference type="Gene3D" id="2.10.25.10">
    <property type="entry name" value="Laminin"/>
    <property type="match status" value="4"/>
</dbReference>
<dbReference type="CDD" id="cd00110">
    <property type="entry name" value="LamG"/>
    <property type="match status" value="2"/>
</dbReference>
<dbReference type="InterPro" id="IPR015919">
    <property type="entry name" value="Cadherin-like_sf"/>
</dbReference>
<dbReference type="Pfam" id="PF23106">
    <property type="entry name" value="EGF_Teneurin"/>
    <property type="match status" value="1"/>
</dbReference>
<dbReference type="Pfam" id="PF02210">
    <property type="entry name" value="Laminin_G_2"/>
    <property type="match status" value="2"/>
</dbReference>
<comment type="caution">
    <text evidence="13">Lacks conserved residue(s) required for the propagation of feature annotation.</text>
</comment>
<dbReference type="SMART" id="SM00179">
    <property type="entry name" value="EGF_CA"/>
    <property type="match status" value="3"/>
</dbReference>
<dbReference type="PROSITE" id="PS50025">
    <property type="entry name" value="LAM_G_DOMAIN"/>
    <property type="match status" value="2"/>
</dbReference>
<dbReference type="InterPro" id="IPR013320">
    <property type="entry name" value="ConA-like_dom_sf"/>
</dbReference>
<evidence type="ECO:0000313" key="19">
    <source>
        <dbReference type="Proteomes" id="UP000440578"/>
    </source>
</evidence>
<feature type="disulfide bond" evidence="13">
    <location>
        <begin position="1080"/>
        <end position="1089"/>
    </location>
</feature>
<evidence type="ECO:0000256" key="2">
    <source>
        <dbReference type="ARBA" id="ARBA00022536"/>
    </source>
</evidence>
<dbReference type="GO" id="GO:0008013">
    <property type="term" value="F:beta-catenin binding"/>
    <property type="evidence" value="ECO:0007669"/>
    <property type="project" value="TreeGrafter"/>
</dbReference>
<evidence type="ECO:0000256" key="6">
    <source>
        <dbReference type="ARBA" id="ARBA00022837"/>
    </source>
</evidence>
<dbReference type="GO" id="GO:0048589">
    <property type="term" value="P:developmental growth"/>
    <property type="evidence" value="ECO:0007669"/>
    <property type="project" value="UniProtKB-ARBA"/>
</dbReference>
<evidence type="ECO:0000313" key="18">
    <source>
        <dbReference type="EMBL" id="KAF0290900.1"/>
    </source>
</evidence>
<dbReference type="PANTHER" id="PTHR24027:SF438">
    <property type="entry name" value="CADHERIN 23"/>
    <property type="match status" value="1"/>
</dbReference>
<keyword evidence="11" id="KW-0325">Glycoprotein</keyword>
<evidence type="ECO:0000256" key="13">
    <source>
        <dbReference type="PROSITE-ProRule" id="PRU00076"/>
    </source>
</evidence>
<keyword evidence="7" id="KW-0130">Cell adhesion</keyword>
<dbReference type="SUPFAM" id="SSF57196">
    <property type="entry name" value="EGF/Laminin"/>
    <property type="match status" value="1"/>
</dbReference>
<dbReference type="SMART" id="SM00282">
    <property type="entry name" value="LamG"/>
    <property type="match status" value="2"/>
</dbReference>
<evidence type="ECO:0000256" key="7">
    <source>
        <dbReference type="ARBA" id="ARBA00022889"/>
    </source>
</evidence>
<dbReference type="InterPro" id="IPR018097">
    <property type="entry name" value="EGF_Ca-bd_CS"/>
</dbReference>
<comment type="subcellular location">
    <subcellularLocation>
        <location evidence="1">Membrane</location>
        <topology evidence="1">Single-pass membrane protein</topology>
    </subcellularLocation>
</comment>
<dbReference type="GO" id="GO:0031175">
    <property type="term" value="P:neuron projection development"/>
    <property type="evidence" value="ECO:0007669"/>
    <property type="project" value="TreeGrafter"/>
</dbReference>
<evidence type="ECO:0000256" key="5">
    <source>
        <dbReference type="ARBA" id="ARBA00022737"/>
    </source>
</evidence>
<dbReference type="PROSITE" id="PS01186">
    <property type="entry name" value="EGF_2"/>
    <property type="match status" value="4"/>
</dbReference>
<feature type="domain" description="Laminin G" evidence="15">
    <location>
        <begin position="819"/>
        <end position="1010"/>
    </location>
</feature>
<dbReference type="PRINTS" id="PR00205">
    <property type="entry name" value="CADHERIN"/>
</dbReference>
<dbReference type="Pfam" id="PF00008">
    <property type="entry name" value="EGF"/>
    <property type="match status" value="3"/>
</dbReference>
<dbReference type="SMART" id="SM00181">
    <property type="entry name" value="EGF"/>
    <property type="match status" value="5"/>
</dbReference>
<sequence length="1236" mass="137768">MQQAATHPPHTLVHPVNDKGEDQGDSSHVARARVHVKLRDINDNRPIFDRPNIEVHVKEDAPVGQHLETFHAKDPDQGGRSKVSYAIDRESDRKRQFTISGQGKVSIQRGLDREEVPRHHIKILAIDDGVPPKTATATLTVIVDDVNDNAPTFLEDYRPVLMENAAPREVAEVMAADADDRSSGNGPPFTFKMDPRADDTIRSGFRVEHDSTGNNGDGMAIVRSLKSFDREDRKEYHVPIVIRDAGKPSLSGTSTLTVIIGDLNDNRMYPGSKEIFVYNYKGMNPDVAIGRVHVTDKDDWDLPDKTFYWEGAEHPSFKLDEHTGTITMRRRTLEGRYHLRFHVFDRKHTQRDIDANVTVVVQNLPEEAVLNSGSVRIAGISDEDFIRVWDEREKAVKKSKLEKFREVVAGLVGTPVGNVDVFSVQLKQERPPVIDVRYSAHGSPYYKAVMLDGMLLTNRIKVEEEVGINITMISIDECLYENVNCEGSCTNNLVISTIPYLVNANKTSLVGVRTEVVPECTCMARNFTREESCSTNVCLNGGKCVQQREGGIKCMCRAGYDGPRCQQTSRSFRGDGWAWLPPLSLCEETHLAVEFVTRRKDGLILYNGPIKPPEADQPVVSDFIALELEEGNPRLLLDFGSGTLELRVQTAAGLDDGEWHRLDVFWDREQVRLLVDLCAAAQVVENDDGLEPVFQDGTCAARGTIPPFNEYLNVNAPLQLGGVAHSTFAQPAYGWDHKPNGKPFDGCIRNLVVNSEMYDLSNPGLNRHSYPGCPQVETVCSGADLASRCGEHGRCVGSMTRPDCECDPGWSGPACSIPTIPATFKPESYVKYALSFPPNDFHTDVQLRFRTREDHGELFRVSDQHNREWCILEINDARLRFRYNLNILHTEEHELTLSAVTVNDGQWHVVRVTRHGSAAILRMDGGEGRRYNETIQFTGHQKLLVDKQEGVWAGGKAEYTGIKTFEVYSDYKNGCLDDIRLEGRQLPLPPAMNGTQWGQATLHRNLKMDCPSNDPCANVICPTPFSCIDMWKKYDCACGEFSVVTADGKACVDRNECLLDNPCLNGGLCVNRDPEYECRCRSGFTGRRCGGVAEPQVLRLSMGALAAILVCLLIILSEWGGGQMREGAQVSCPYGFRAWNGGCRDEDECDWNPCLNGAVCRNTDGDYRCECSSGFAGRDCERVAGVTGRFRYPAEFVVPIVVCILLLLGETRGEWVRRARERDSVRGFLVEGRGTG</sequence>
<keyword evidence="19" id="KW-1185">Reference proteome</keyword>
<evidence type="ECO:0000256" key="8">
    <source>
        <dbReference type="ARBA" id="ARBA00022989"/>
    </source>
</evidence>
<dbReference type="PROSITE" id="PS50026">
    <property type="entry name" value="EGF_3"/>
    <property type="match status" value="4"/>
</dbReference>
<dbReference type="GO" id="GO:0007156">
    <property type="term" value="P:homophilic cell adhesion via plasma membrane adhesion molecules"/>
    <property type="evidence" value="ECO:0007669"/>
    <property type="project" value="InterPro"/>
</dbReference>
<gene>
    <name evidence="18" type="primary">CadN_3</name>
    <name evidence="18" type="ORF">FJT64_010931</name>
</gene>
<dbReference type="InterPro" id="IPR001791">
    <property type="entry name" value="Laminin_G"/>
</dbReference>
<dbReference type="PROSITE" id="PS50268">
    <property type="entry name" value="CADHERIN_2"/>
    <property type="match status" value="2"/>
</dbReference>